<dbReference type="OrthoDB" id="41688at2157"/>
<evidence type="ECO:0000313" key="2">
    <source>
        <dbReference type="Proteomes" id="UP000247586"/>
    </source>
</evidence>
<organism evidence="1 2">
    <name type="scientific">Metallosphaera hakonensis JCM 8857 = DSM 7519</name>
    <dbReference type="NCBI Taxonomy" id="1293036"/>
    <lineage>
        <taxon>Archaea</taxon>
        <taxon>Thermoproteota</taxon>
        <taxon>Thermoprotei</taxon>
        <taxon>Sulfolobales</taxon>
        <taxon>Sulfolobaceae</taxon>
        <taxon>Metallosphaera</taxon>
    </lineage>
</organism>
<accession>A0A2U9IWH4</accession>
<name>A0A2U9IWH4_9CREN</name>
<dbReference type="AlphaFoldDB" id="A0A2U9IWH4"/>
<dbReference type="EMBL" id="CP029287">
    <property type="protein sequence ID" value="AWS00387.1"/>
    <property type="molecule type" value="Genomic_DNA"/>
</dbReference>
<dbReference type="GeneID" id="36836212"/>
<sequence length="152" mass="18349">MELSVDQIMEKLRSGKVSKEELWNYLQSSNKDVKHEAWVTAQKMIERKHSLLLDFLCFPDHGTRYRAWNLFQDFMNEFDREVINSRTGCLLEMLRDEDLNVRRLTWYVTLPRVLQYLDVNIVKQLVRYCEEVAVDEWKELIEDTCRELGLMR</sequence>
<reference evidence="2" key="2">
    <citation type="submission" date="2020-03" db="EMBL/GenBank/DDBJ databases">
        <title>Complete Genome Sequences of Extremely Thermoacidophilic, Metal-Mobilizing Type-Strain Members of the Archaeal Family Sulfolobaceae: Acidianus brierleyi DSM-1651T, Acidianus sulfidivorans DSM-18786T, Metallosphaera hakonensis DSM-7519T, and Metallosphaera prunae DSM-10039T.</title>
        <authorList>
            <person name="Counts J.A."/>
            <person name="Kelly R.M."/>
        </authorList>
    </citation>
    <scope>NUCLEOTIDE SEQUENCE [LARGE SCALE GENOMIC DNA]</scope>
    <source>
        <strain evidence="2">HO1-1</strain>
    </source>
</reference>
<dbReference type="SUPFAM" id="SSF48371">
    <property type="entry name" value="ARM repeat"/>
    <property type="match status" value="1"/>
</dbReference>
<evidence type="ECO:0008006" key="3">
    <source>
        <dbReference type="Google" id="ProtNLM"/>
    </source>
</evidence>
<dbReference type="InterPro" id="IPR016024">
    <property type="entry name" value="ARM-type_fold"/>
</dbReference>
<evidence type="ECO:0000313" key="1">
    <source>
        <dbReference type="EMBL" id="AWS00387.1"/>
    </source>
</evidence>
<dbReference type="KEGG" id="mhk:DFR87_12675"/>
<dbReference type="Proteomes" id="UP000247586">
    <property type="component" value="Chromosome"/>
</dbReference>
<gene>
    <name evidence="1" type="ORF">DFR87_12675</name>
</gene>
<proteinExistence type="predicted"/>
<reference evidence="1 2" key="1">
    <citation type="submission" date="2018-05" db="EMBL/GenBank/DDBJ databases">
        <title>Complete Genome Sequences of Extremely Thermoacidophilic, Metal-Mobilizing Type-Strain Members of the Archaeal Family Sulfolobaceae: Acidianus brierleyi DSM-1651T, Acidianus sulfidivorans DSM-18786T, Metallosphaera hakonensis DSM-7519T, and Metallosphaera prunae DSM-10039T.</title>
        <authorList>
            <person name="Counts J.A."/>
            <person name="Kelly R.M."/>
        </authorList>
    </citation>
    <scope>NUCLEOTIDE SEQUENCE [LARGE SCALE GENOMIC DNA]</scope>
    <source>
        <strain evidence="1 2">HO1-1</strain>
    </source>
</reference>
<protein>
    <recommendedName>
        <fullName evidence="3">HEAT repeat domain-containing protein</fullName>
    </recommendedName>
</protein>
<keyword evidence="2" id="KW-1185">Reference proteome</keyword>
<reference evidence="2" key="3">
    <citation type="submission" date="2020-03" db="EMBL/GenBank/DDBJ databases">
        <title>Sequencing and Assembly of Multiple Reported Metal-Biooxidizing Members of the Extremely Thermoacidophilic Archaeal Family Sulfolobaceae.</title>
        <authorList>
            <person name="Counts J.A."/>
            <person name="Kelly R.M."/>
        </authorList>
    </citation>
    <scope>NUCLEOTIDE SEQUENCE [LARGE SCALE GENOMIC DNA]</scope>
    <source>
        <strain evidence="2">HO1-1</strain>
    </source>
</reference>
<dbReference type="RefSeq" id="WP_110369657.1">
    <property type="nucleotide sequence ID" value="NZ_BBBA01000034.1"/>
</dbReference>